<organism evidence="4 5">
    <name type="scientific">Trypanosoma conorhini</name>
    <dbReference type="NCBI Taxonomy" id="83891"/>
    <lineage>
        <taxon>Eukaryota</taxon>
        <taxon>Discoba</taxon>
        <taxon>Euglenozoa</taxon>
        <taxon>Kinetoplastea</taxon>
        <taxon>Metakinetoplastina</taxon>
        <taxon>Trypanosomatida</taxon>
        <taxon>Trypanosomatidae</taxon>
        <taxon>Trypanosoma</taxon>
    </lineage>
</organism>
<dbReference type="PANTHER" id="PTHR43191">
    <property type="entry name" value="RRNA METHYLTRANSFERASE 3"/>
    <property type="match status" value="1"/>
</dbReference>
<dbReference type="GO" id="GO:0032259">
    <property type="term" value="P:methylation"/>
    <property type="evidence" value="ECO:0007669"/>
    <property type="project" value="UniProtKB-KW"/>
</dbReference>
<keyword evidence="5" id="KW-1185">Reference proteome</keyword>
<dbReference type="InterPro" id="IPR051259">
    <property type="entry name" value="rRNA_Methyltransferase"/>
</dbReference>
<proteinExistence type="predicted"/>
<evidence type="ECO:0000313" key="5">
    <source>
        <dbReference type="Proteomes" id="UP000284403"/>
    </source>
</evidence>
<protein>
    <submittedName>
        <fullName evidence="4">Putative RNA methyltransferase</fullName>
        <ecNumber evidence="4">2.1.1.-</ecNumber>
    </submittedName>
</protein>
<keyword evidence="1 4" id="KW-0489">Methyltransferase</keyword>
<accession>A0A422P0A6</accession>
<comment type="caution">
    <text evidence="4">The sequence shown here is derived from an EMBL/GenBank/DDBJ whole genome shotgun (WGS) entry which is preliminary data.</text>
</comment>
<dbReference type="AlphaFoldDB" id="A0A422P0A6"/>
<evidence type="ECO:0000259" key="3">
    <source>
        <dbReference type="Pfam" id="PF00588"/>
    </source>
</evidence>
<dbReference type="Pfam" id="PF00588">
    <property type="entry name" value="SpoU_methylase"/>
    <property type="match status" value="1"/>
</dbReference>
<dbReference type="PANTHER" id="PTHR43191:SF14">
    <property type="entry name" value="TRNA_RRNA METHYLTRANSFERASE SPOU TYPE DOMAIN-CONTAINING PROTEIN"/>
    <property type="match status" value="1"/>
</dbReference>
<sequence length="386" mass="41313">MRLAGVLRGYRTVHPKSLREAPLALAQLHRGAERKGTGPILLEDLDGVARMTPEFAVSGRQLWNSTKLLRENRHLRRSSQACVVGGADAIRRAWREYKIQPHVVYVPNTEPAVPAWCLQEELPSCVVCCSPVDVNKSLLSAERGDGYAAEFPIPTSPSLEAFVGPQKLTRLASALVLVGLRIPSNVGVLIRAAVDMGFESVILDDCVDLFHEKVLRASGGAVFAPTLKVFETRGASASLLSRIALEHQLLPLLAVPSQTAEPAFNVAKRLHESNAARRQKCDAGAGATNAHLGPMLILGSESKGLESLAGEWTVPHRVVSLPLPNSSITSINVGVAGSVLLHAFRPAAEKHYASLSEIALQEPASAAAGQLRLAEAEAEREGRMSG</sequence>
<dbReference type="Gene3D" id="3.40.1280.10">
    <property type="match status" value="1"/>
</dbReference>
<dbReference type="InterPro" id="IPR001537">
    <property type="entry name" value="SpoU_MeTrfase"/>
</dbReference>
<dbReference type="InterPro" id="IPR029028">
    <property type="entry name" value="Alpha/beta_knot_MTases"/>
</dbReference>
<dbReference type="GeneID" id="40320293"/>
<name>A0A422P0A6_9TRYP</name>
<gene>
    <name evidence="4" type="ORF">Tco025E_06682</name>
</gene>
<dbReference type="InterPro" id="IPR029026">
    <property type="entry name" value="tRNA_m1G_MTases_N"/>
</dbReference>
<evidence type="ECO:0000256" key="1">
    <source>
        <dbReference type="ARBA" id="ARBA00022603"/>
    </source>
</evidence>
<keyword evidence="2 4" id="KW-0808">Transferase</keyword>
<dbReference type="RefSeq" id="XP_029226329.1">
    <property type="nucleotide sequence ID" value="XM_029373557.1"/>
</dbReference>
<dbReference type="EMBL" id="MKKU01000467">
    <property type="protein sequence ID" value="RNF11147.1"/>
    <property type="molecule type" value="Genomic_DNA"/>
</dbReference>
<dbReference type="SUPFAM" id="SSF75217">
    <property type="entry name" value="alpha/beta knot"/>
    <property type="match status" value="1"/>
</dbReference>
<dbReference type="GO" id="GO:0006396">
    <property type="term" value="P:RNA processing"/>
    <property type="evidence" value="ECO:0007669"/>
    <property type="project" value="InterPro"/>
</dbReference>
<dbReference type="GO" id="GO:0008173">
    <property type="term" value="F:RNA methyltransferase activity"/>
    <property type="evidence" value="ECO:0007669"/>
    <property type="project" value="InterPro"/>
</dbReference>
<feature type="domain" description="tRNA/rRNA methyltransferase SpoU type" evidence="3">
    <location>
        <begin position="174"/>
        <end position="342"/>
    </location>
</feature>
<dbReference type="GO" id="GO:0003723">
    <property type="term" value="F:RNA binding"/>
    <property type="evidence" value="ECO:0007669"/>
    <property type="project" value="InterPro"/>
</dbReference>
<dbReference type="EC" id="2.1.1.-" evidence="4"/>
<reference evidence="4 5" key="1">
    <citation type="journal article" date="2018" name="BMC Genomics">
        <title>Genomic comparison of Trypanosoma conorhini and Trypanosoma rangeli to Trypanosoma cruzi strains of high and low virulence.</title>
        <authorList>
            <person name="Bradwell K.R."/>
            <person name="Koparde V.N."/>
            <person name="Matveyev A.V."/>
            <person name="Serrano M.G."/>
            <person name="Alves J.M."/>
            <person name="Parikh H."/>
            <person name="Huang B."/>
            <person name="Lee V."/>
            <person name="Espinosa-Alvarez O."/>
            <person name="Ortiz P.A."/>
            <person name="Costa-Martins A.G."/>
            <person name="Teixeira M.M."/>
            <person name="Buck G.A."/>
        </authorList>
    </citation>
    <scope>NUCLEOTIDE SEQUENCE [LARGE SCALE GENOMIC DNA]</scope>
    <source>
        <strain evidence="4 5">025E</strain>
    </source>
</reference>
<evidence type="ECO:0000313" key="4">
    <source>
        <dbReference type="EMBL" id="RNF11147.1"/>
    </source>
</evidence>
<dbReference type="Proteomes" id="UP000284403">
    <property type="component" value="Unassembled WGS sequence"/>
</dbReference>
<evidence type="ECO:0000256" key="2">
    <source>
        <dbReference type="ARBA" id="ARBA00022679"/>
    </source>
</evidence>
<dbReference type="OrthoDB" id="270651at2759"/>